<accession>A0A564WH43</accession>
<keyword evidence="1" id="KW-1133">Transmembrane helix</keyword>
<sequence length="178" mass="19969">MTTTWRYSSTTTDTQTCIRRTQPGLTQTACFWHDSKVLDRLGLGVSKNDPNLFFDSLNTLHKTCEQAGIGVDLNKWSASDFTILADLGLFGDLDEALERQNKAQQIKHMKTASQAGLGFGDLFFGLIHLGLLFFGLLFLWPLLLALLLTIPLHVVIRSLRKNRNLSLYVAEQSIRRGS</sequence>
<gene>
    <name evidence="2" type="ORF">DF3PA_70111</name>
</gene>
<evidence type="ECO:0000313" key="3">
    <source>
        <dbReference type="Proteomes" id="UP000326641"/>
    </source>
</evidence>
<keyword evidence="3" id="KW-1185">Reference proteome</keyword>
<comment type="caution">
    <text evidence="2">The sequence shown here is derived from an EMBL/GenBank/DDBJ whole genome shotgun (WGS) entry which is preliminary data.</text>
</comment>
<dbReference type="Proteomes" id="UP000326641">
    <property type="component" value="Unassembled WGS sequence"/>
</dbReference>
<keyword evidence="1" id="KW-0812">Transmembrane</keyword>
<name>A0A564WH43_9PROT</name>
<protein>
    <submittedName>
        <fullName evidence="2">Uncharacterized protein</fullName>
    </submittedName>
</protein>
<organism evidence="2 3">
    <name type="scientific">Candidatus Defluviicoccus seviourii</name>
    <dbReference type="NCBI Taxonomy" id="2565273"/>
    <lineage>
        <taxon>Bacteria</taxon>
        <taxon>Pseudomonadati</taxon>
        <taxon>Pseudomonadota</taxon>
        <taxon>Alphaproteobacteria</taxon>
        <taxon>Rhodospirillales</taxon>
        <taxon>Rhodospirillaceae</taxon>
        <taxon>Defluviicoccus</taxon>
    </lineage>
</organism>
<keyword evidence="1" id="KW-0472">Membrane</keyword>
<evidence type="ECO:0000313" key="2">
    <source>
        <dbReference type="EMBL" id="VUX47790.1"/>
    </source>
</evidence>
<evidence type="ECO:0000256" key="1">
    <source>
        <dbReference type="SAM" id="Phobius"/>
    </source>
</evidence>
<dbReference type="EMBL" id="UXAT02000052">
    <property type="protein sequence ID" value="VUX47790.1"/>
    <property type="molecule type" value="Genomic_DNA"/>
</dbReference>
<dbReference type="AlphaFoldDB" id="A0A564WH43"/>
<feature type="transmembrane region" description="Helical" evidence="1">
    <location>
        <begin position="112"/>
        <end position="131"/>
    </location>
</feature>
<reference evidence="2" key="1">
    <citation type="submission" date="2018-11" db="EMBL/GenBank/DDBJ databases">
        <authorList>
            <person name="Onetto C."/>
        </authorList>
    </citation>
    <scope>NUCLEOTIDE SEQUENCE [LARGE SCALE GENOMIC DNA]</scope>
</reference>
<proteinExistence type="predicted"/>
<feature type="transmembrane region" description="Helical" evidence="1">
    <location>
        <begin position="137"/>
        <end position="156"/>
    </location>
</feature>